<evidence type="ECO:0000256" key="3">
    <source>
        <dbReference type="ARBA" id="ARBA00023015"/>
    </source>
</evidence>
<dbReference type="GO" id="GO:0005634">
    <property type="term" value="C:nucleus"/>
    <property type="evidence" value="ECO:0007669"/>
    <property type="project" value="UniProtKB-SubCell"/>
</dbReference>
<keyword evidence="6" id="KW-0539">Nucleus</keyword>
<dbReference type="EMBL" id="RXIC02000026">
    <property type="protein sequence ID" value="KAB1203948.1"/>
    <property type="molecule type" value="Genomic_DNA"/>
</dbReference>
<dbReference type="GO" id="GO:0003700">
    <property type="term" value="F:DNA-binding transcription factor activity"/>
    <property type="evidence" value="ECO:0007669"/>
    <property type="project" value="InterPro"/>
</dbReference>
<feature type="region of interest" description="Disordered" evidence="7">
    <location>
        <begin position="487"/>
        <end position="517"/>
    </location>
</feature>
<feature type="compositionally biased region" description="Polar residues" evidence="7">
    <location>
        <begin position="493"/>
        <end position="511"/>
    </location>
</feature>
<dbReference type="SUPFAM" id="SSF54171">
    <property type="entry name" value="DNA-binding domain"/>
    <property type="match status" value="2"/>
</dbReference>
<evidence type="ECO:0000256" key="6">
    <source>
        <dbReference type="ARBA" id="ARBA00023242"/>
    </source>
</evidence>
<keyword evidence="10" id="KW-1185">Reference proteome</keyword>
<accession>A0A6A1UVT2</accession>
<keyword evidence="2" id="KW-0677">Repeat</keyword>
<sequence>MEVTSDPQHHQQQYHHPGQASASVSSAVPTSFYLSPHLNSSGICYMVGDTSGFSSPLSVMPLKSDGSLCMMEALSRSQQEGMVPNSSPKLEDFLGGASMGTHEYGSHEREAMALSLDSIYYNQNSGAETTREHSVDFLQQPFRQHQQIPVQSHPYYGGLPCHGIYQPPLEEESKETHIAESNIEVPQMTDDVIPCLKNWVARQYSAHHALAQQMTSNVVDDGGASGSVRAIGCGDLQSLTLSMSPGSQSSCVTATRQISPTGTECGAMETKKRGPGKVAQKQPVHRKSIDTFGQRTSQYRGVTRHRWTGRYEAHLWDNSCKKEGQTRKGRQGGYDMEEKAARAYDLAALKYWGPSTHINFPLENYRVELEEMKNMSRQEYVAHLRRKSSGFSRGASMYRGVTRHHQHGRWQARIGRVAGNKDLYLGTFSTQEEAAEAYDIAAIKFRGVNAVTNFDITRYDVERIMASNTLLAGELARRNKVAESRTEAIDCNPSMQNGGETNQPENSNGNGSEWKMALYPSPQQTPNAYVESLDPQKNMSPVNYRNASFSMALQDLIGIDSANSGQAIADDSGKLSTHFSNPSSLVTSLSSSREASPDKTGVTMLFAKPPLASKFVTPATTGVSSWFSSAQLRPTAVSMAHLPFFAAWNDT</sequence>
<dbReference type="InterPro" id="IPR001471">
    <property type="entry name" value="AP2/ERF_dom"/>
</dbReference>
<keyword evidence="5" id="KW-0804">Transcription</keyword>
<dbReference type="InterPro" id="IPR016177">
    <property type="entry name" value="DNA-bd_dom_sf"/>
</dbReference>
<evidence type="ECO:0000256" key="2">
    <source>
        <dbReference type="ARBA" id="ARBA00022737"/>
    </source>
</evidence>
<keyword evidence="3" id="KW-0805">Transcription regulation</keyword>
<dbReference type="OrthoDB" id="207175at2759"/>
<comment type="subcellular location">
    <subcellularLocation>
        <location evidence="1">Nucleus</location>
    </subcellularLocation>
</comment>
<evidence type="ECO:0000256" key="1">
    <source>
        <dbReference type="ARBA" id="ARBA00004123"/>
    </source>
</evidence>
<dbReference type="Pfam" id="PF00847">
    <property type="entry name" value="AP2"/>
    <property type="match status" value="2"/>
</dbReference>
<dbReference type="SMART" id="SM00380">
    <property type="entry name" value="AP2"/>
    <property type="match status" value="2"/>
</dbReference>
<protein>
    <submittedName>
        <fullName evidence="9">AP2-like ethylene-responsive transcription factor ANT</fullName>
    </submittedName>
</protein>
<dbReference type="FunFam" id="3.30.730.10:FF:000003">
    <property type="entry name" value="AP2-like ethylene-responsive transcription factor ANT"/>
    <property type="match status" value="1"/>
</dbReference>
<organism evidence="9 10">
    <name type="scientific">Morella rubra</name>
    <name type="common">Chinese bayberry</name>
    <dbReference type="NCBI Taxonomy" id="262757"/>
    <lineage>
        <taxon>Eukaryota</taxon>
        <taxon>Viridiplantae</taxon>
        <taxon>Streptophyta</taxon>
        <taxon>Embryophyta</taxon>
        <taxon>Tracheophyta</taxon>
        <taxon>Spermatophyta</taxon>
        <taxon>Magnoliopsida</taxon>
        <taxon>eudicotyledons</taxon>
        <taxon>Gunneridae</taxon>
        <taxon>Pentapetalae</taxon>
        <taxon>rosids</taxon>
        <taxon>fabids</taxon>
        <taxon>Fagales</taxon>
        <taxon>Myricaceae</taxon>
        <taxon>Morella</taxon>
    </lineage>
</organism>
<keyword evidence="4" id="KW-0238">DNA-binding</keyword>
<feature type="region of interest" description="Disordered" evidence="7">
    <location>
        <begin position="1"/>
        <end position="21"/>
    </location>
</feature>
<feature type="compositionally biased region" description="Low complexity" evidence="7">
    <location>
        <begin position="10"/>
        <end position="21"/>
    </location>
</feature>
<dbReference type="InterPro" id="IPR036955">
    <property type="entry name" value="AP2/ERF_dom_sf"/>
</dbReference>
<name>A0A6A1UVT2_9ROSI</name>
<dbReference type="CDD" id="cd00018">
    <property type="entry name" value="AP2"/>
    <property type="match status" value="2"/>
</dbReference>
<feature type="region of interest" description="Disordered" evidence="7">
    <location>
        <begin position="262"/>
        <end position="286"/>
    </location>
</feature>
<feature type="domain" description="AP2/ERF" evidence="8">
    <location>
        <begin position="298"/>
        <end position="361"/>
    </location>
</feature>
<evidence type="ECO:0000313" key="10">
    <source>
        <dbReference type="Proteomes" id="UP000516437"/>
    </source>
</evidence>
<dbReference type="AlphaFoldDB" id="A0A6A1UVT2"/>
<dbReference type="FunFam" id="3.30.730.10:FF:000002">
    <property type="entry name" value="AP2-like ethylene-responsive transcription factor"/>
    <property type="match status" value="1"/>
</dbReference>
<dbReference type="PANTHER" id="PTHR32467">
    <property type="entry name" value="AP2-LIKE ETHYLENE-RESPONSIVE TRANSCRIPTION FACTOR"/>
    <property type="match status" value="1"/>
</dbReference>
<dbReference type="PRINTS" id="PR00367">
    <property type="entry name" value="ETHRSPELEMNT"/>
</dbReference>
<evidence type="ECO:0000256" key="5">
    <source>
        <dbReference type="ARBA" id="ARBA00023163"/>
    </source>
</evidence>
<dbReference type="Gene3D" id="3.30.730.10">
    <property type="entry name" value="AP2/ERF domain"/>
    <property type="match status" value="2"/>
</dbReference>
<comment type="caution">
    <text evidence="9">The sequence shown here is derived from an EMBL/GenBank/DDBJ whole genome shotgun (WGS) entry which is preliminary data.</text>
</comment>
<evidence type="ECO:0000313" key="9">
    <source>
        <dbReference type="EMBL" id="KAB1203948.1"/>
    </source>
</evidence>
<evidence type="ECO:0000256" key="4">
    <source>
        <dbReference type="ARBA" id="ARBA00023125"/>
    </source>
</evidence>
<dbReference type="GO" id="GO:0003677">
    <property type="term" value="F:DNA binding"/>
    <property type="evidence" value="ECO:0007669"/>
    <property type="project" value="UniProtKB-KW"/>
</dbReference>
<dbReference type="PROSITE" id="PS51032">
    <property type="entry name" value="AP2_ERF"/>
    <property type="match status" value="2"/>
</dbReference>
<gene>
    <name evidence="9" type="ORF">CJ030_MR8G001942</name>
</gene>
<dbReference type="Proteomes" id="UP000516437">
    <property type="component" value="Chromosome 8"/>
</dbReference>
<evidence type="ECO:0000256" key="7">
    <source>
        <dbReference type="SAM" id="MobiDB-lite"/>
    </source>
</evidence>
<evidence type="ECO:0000259" key="8">
    <source>
        <dbReference type="PROSITE" id="PS51032"/>
    </source>
</evidence>
<dbReference type="PANTHER" id="PTHR32467:SF157">
    <property type="entry name" value="AP2-LIKE ETHYLENE-RESPONSIVE TRANSCRIPTION FACTOR CRL5"/>
    <property type="match status" value="1"/>
</dbReference>
<proteinExistence type="predicted"/>
<reference evidence="9 10" key="1">
    <citation type="journal article" date="2019" name="Plant Biotechnol. J.">
        <title>The red bayberry genome and genetic basis of sex determination.</title>
        <authorList>
            <person name="Jia H.M."/>
            <person name="Jia H.J."/>
            <person name="Cai Q.L."/>
            <person name="Wang Y."/>
            <person name="Zhao H.B."/>
            <person name="Yang W.F."/>
            <person name="Wang G.Y."/>
            <person name="Li Y.H."/>
            <person name="Zhan D.L."/>
            <person name="Shen Y.T."/>
            <person name="Niu Q.F."/>
            <person name="Chang L."/>
            <person name="Qiu J."/>
            <person name="Zhao L."/>
            <person name="Xie H.B."/>
            <person name="Fu W.Y."/>
            <person name="Jin J."/>
            <person name="Li X.W."/>
            <person name="Jiao Y."/>
            <person name="Zhou C.C."/>
            <person name="Tu T."/>
            <person name="Chai C.Y."/>
            <person name="Gao J.L."/>
            <person name="Fan L.J."/>
            <person name="van de Weg E."/>
            <person name="Wang J.Y."/>
            <person name="Gao Z.S."/>
        </authorList>
    </citation>
    <scope>NUCLEOTIDE SEQUENCE [LARGE SCALE GENOMIC DNA]</scope>
    <source>
        <tissue evidence="9">Leaves</tissue>
    </source>
</reference>
<feature type="domain" description="AP2/ERF" evidence="8">
    <location>
        <begin position="397"/>
        <end position="455"/>
    </location>
</feature>